<evidence type="ECO:0000256" key="4">
    <source>
        <dbReference type="ARBA" id="ARBA00023187"/>
    </source>
</evidence>
<dbReference type="InterPro" id="IPR001680">
    <property type="entry name" value="WD40_rpt"/>
</dbReference>
<keyword evidence="2" id="KW-0507">mRNA processing</keyword>
<dbReference type="InterPro" id="IPR015943">
    <property type="entry name" value="WD40/YVTN_repeat-like_dom_sf"/>
</dbReference>
<dbReference type="AlphaFoldDB" id="A0A2P6PUI2"/>
<evidence type="ECO:0000313" key="7">
    <source>
        <dbReference type="EMBL" id="PRQ25582.1"/>
    </source>
</evidence>
<gene>
    <name evidence="7" type="ORF">RchiOBHm_Chr6g0285211</name>
</gene>
<accession>A0A2P6PUI2</accession>
<dbReference type="Gramene" id="PRQ25582">
    <property type="protein sequence ID" value="PRQ25582"/>
    <property type="gene ID" value="RchiOBHm_Chr6g0285211"/>
</dbReference>
<organism evidence="7 8">
    <name type="scientific">Rosa chinensis</name>
    <name type="common">China rose</name>
    <dbReference type="NCBI Taxonomy" id="74649"/>
    <lineage>
        <taxon>Eukaryota</taxon>
        <taxon>Viridiplantae</taxon>
        <taxon>Streptophyta</taxon>
        <taxon>Embryophyta</taxon>
        <taxon>Tracheophyta</taxon>
        <taxon>Spermatophyta</taxon>
        <taxon>Magnoliopsida</taxon>
        <taxon>eudicotyledons</taxon>
        <taxon>Gunneridae</taxon>
        <taxon>Pentapetalae</taxon>
        <taxon>rosids</taxon>
        <taxon>fabids</taxon>
        <taxon>Rosales</taxon>
        <taxon>Rosaceae</taxon>
        <taxon>Rosoideae</taxon>
        <taxon>Rosoideae incertae sedis</taxon>
        <taxon>Rosa</taxon>
    </lineage>
</organism>
<proteinExistence type="inferred from homology"/>
<dbReference type="GO" id="GO:0003723">
    <property type="term" value="F:RNA binding"/>
    <property type="evidence" value="ECO:0007669"/>
    <property type="project" value="TreeGrafter"/>
</dbReference>
<keyword evidence="3" id="KW-0677">Repeat</keyword>
<reference evidence="7 8" key="1">
    <citation type="journal article" date="2018" name="Nat. Genet.">
        <title>The Rosa genome provides new insights in the design of modern roses.</title>
        <authorList>
            <person name="Bendahmane M."/>
        </authorList>
    </citation>
    <scope>NUCLEOTIDE SEQUENCE [LARGE SCALE GENOMIC DNA]</scope>
    <source>
        <strain evidence="8">cv. Old Blush</strain>
    </source>
</reference>
<dbReference type="PANTHER" id="PTHR19877">
    <property type="entry name" value="EUKARYOTIC TRANSLATION INITIATION FACTOR 3 SUBUNIT I"/>
    <property type="match status" value="1"/>
</dbReference>
<dbReference type="SMART" id="SM00320">
    <property type="entry name" value="WD40"/>
    <property type="match status" value="3"/>
</dbReference>
<dbReference type="PANTHER" id="PTHR19877:SF13">
    <property type="entry name" value="SERINE-THREONINE KINASE RECEPTOR-ASSOCIATED PROTEIN"/>
    <property type="match status" value="1"/>
</dbReference>
<dbReference type="SUPFAM" id="SSF50978">
    <property type="entry name" value="WD40 repeat-like"/>
    <property type="match status" value="1"/>
</dbReference>
<evidence type="ECO:0000256" key="3">
    <source>
        <dbReference type="ARBA" id="ARBA00022737"/>
    </source>
</evidence>
<dbReference type="Proteomes" id="UP000238479">
    <property type="component" value="Chromosome 6"/>
</dbReference>
<keyword evidence="1" id="KW-0853">WD repeat</keyword>
<protein>
    <recommendedName>
        <fullName evidence="6">Serine-threonine kinase receptor-associated protein</fullName>
    </recommendedName>
</protein>
<keyword evidence="4" id="KW-0508">mRNA splicing</keyword>
<dbReference type="EMBL" id="PDCK01000044">
    <property type="protein sequence ID" value="PRQ25582.1"/>
    <property type="molecule type" value="Genomic_DNA"/>
</dbReference>
<evidence type="ECO:0000256" key="2">
    <source>
        <dbReference type="ARBA" id="ARBA00022664"/>
    </source>
</evidence>
<dbReference type="InterPro" id="IPR036322">
    <property type="entry name" value="WD40_repeat_dom_sf"/>
</dbReference>
<evidence type="ECO:0000256" key="5">
    <source>
        <dbReference type="ARBA" id="ARBA00038394"/>
    </source>
</evidence>
<dbReference type="STRING" id="74649.A0A2P6PUI2"/>
<dbReference type="GO" id="GO:0032797">
    <property type="term" value="C:SMN complex"/>
    <property type="evidence" value="ECO:0007669"/>
    <property type="project" value="TreeGrafter"/>
</dbReference>
<evidence type="ECO:0000256" key="6">
    <source>
        <dbReference type="ARBA" id="ARBA00040390"/>
    </source>
</evidence>
<evidence type="ECO:0000256" key="1">
    <source>
        <dbReference type="ARBA" id="ARBA00022574"/>
    </source>
</evidence>
<comment type="caution">
    <text evidence="7">The sequence shown here is derived from an EMBL/GenBank/DDBJ whole genome shotgun (WGS) entry which is preliminary data.</text>
</comment>
<name>A0A2P6PUI2_ROSCH</name>
<dbReference type="Pfam" id="PF00400">
    <property type="entry name" value="WD40"/>
    <property type="match status" value="2"/>
</dbReference>
<dbReference type="GO" id="GO:0000387">
    <property type="term" value="P:spliceosomal snRNP assembly"/>
    <property type="evidence" value="ECO:0007669"/>
    <property type="project" value="TreeGrafter"/>
</dbReference>
<comment type="similarity">
    <text evidence="5">Belongs to the WD repeat STRAP family.</text>
</comment>
<sequence>MFQSWIFPIVQLLPRVPSSLVQVKIAQLCFLGKMELTDAPIWSCSLERNVVYAATASADCTVKIWRGIEHEDGLPKVLETHQNPYIVRACAFWETIALDLLIRDINGHISIFRLGYDQASLYTIQPVKNHDKVAGSIRAVGCLSPNTFVSTYSNMTGVRFWDSRCLTFLAHKLETRAAVPNCEVSRDETSITLTGIRVGVQVLTLDNNQWTTQHYLISCRTASLYKHPRSGNIIAARGDDGYVHLYDHNHVEIDSNNVAESHPIQCVRFSPTERYYASGHKDHQPKMTRVRDGLW</sequence>
<keyword evidence="8" id="KW-1185">Reference proteome</keyword>
<dbReference type="Gene3D" id="2.130.10.10">
    <property type="entry name" value="YVTN repeat-like/Quinoprotein amine dehydrogenase"/>
    <property type="match status" value="1"/>
</dbReference>
<evidence type="ECO:0000313" key="8">
    <source>
        <dbReference type="Proteomes" id="UP000238479"/>
    </source>
</evidence>